<dbReference type="PROSITE" id="PS51900">
    <property type="entry name" value="CB"/>
    <property type="match status" value="1"/>
</dbReference>
<evidence type="ECO:0000313" key="13">
    <source>
        <dbReference type="Proteomes" id="UP001595616"/>
    </source>
</evidence>
<dbReference type="InterPro" id="IPR023009">
    <property type="entry name" value="Tyrosine_recombinase_XerC/XerD"/>
</dbReference>
<keyword evidence="2 9" id="KW-0963">Cytoplasm</keyword>
<evidence type="ECO:0000259" key="10">
    <source>
        <dbReference type="PROSITE" id="PS51898"/>
    </source>
</evidence>
<evidence type="ECO:0000256" key="6">
    <source>
        <dbReference type="ARBA" id="ARBA00023125"/>
    </source>
</evidence>
<dbReference type="InterPro" id="IPR050090">
    <property type="entry name" value="Tyrosine_recombinase_XerCD"/>
</dbReference>
<organism evidence="12 13">
    <name type="scientific">Lacihabitans lacunae</name>
    <dbReference type="NCBI Taxonomy" id="1028214"/>
    <lineage>
        <taxon>Bacteria</taxon>
        <taxon>Pseudomonadati</taxon>
        <taxon>Bacteroidota</taxon>
        <taxon>Cytophagia</taxon>
        <taxon>Cytophagales</taxon>
        <taxon>Leadbetterellaceae</taxon>
        <taxon>Lacihabitans</taxon>
    </lineage>
</organism>
<evidence type="ECO:0000256" key="9">
    <source>
        <dbReference type="HAMAP-Rule" id="MF_01808"/>
    </source>
</evidence>
<evidence type="ECO:0000256" key="5">
    <source>
        <dbReference type="ARBA" id="ARBA00022908"/>
    </source>
</evidence>
<feature type="active site" description="O-(3'-phospho-DNA)-tyrosine intermediate" evidence="9">
    <location>
        <position position="273"/>
    </location>
</feature>
<evidence type="ECO:0000256" key="2">
    <source>
        <dbReference type="ARBA" id="ARBA00022490"/>
    </source>
</evidence>
<dbReference type="InterPro" id="IPR004107">
    <property type="entry name" value="Integrase_SAM-like_N"/>
</dbReference>
<dbReference type="PANTHER" id="PTHR30349">
    <property type="entry name" value="PHAGE INTEGRASE-RELATED"/>
    <property type="match status" value="1"/>
</dbReference>
<feature type="active site" evidence="9">
    <location>
        <position position="169"/>
    </location>
</feature>
<feature type="active site" evidence="9">
    <location>
        <position position="264"/>
    </location>
</feature>
<dbReference type="PANTHER" id="PTHR30349:SF77">
    <property type="entry name" value="TYROSINE RECOMBINASE XERC"/>
    <property type="match status" value="1"/>
</dbReference>
<evidence type="ECO:0000259" key="11">
    <source>
        <dbReference type="PROSITE" id="PS51900"/>
    </source>
</evidence>
<keyword evidence="8 9" id="KW-0131">Cell cycle</keyword>
<sequence>MVDFFLSYLKNEKRLSAYTLKAYATDIKQFESFVLSFHENLYLEKASYQDIRAWIISLSDQKIDNKSINRKIATLRTFYKLLIQKGKISVDPTFGIKSLKKAKKLPVYVEETPMENLFDMVEYPNGYVGLRDRLILELLYSTGVRLSELINLKTLDVDFSGKQMKVLGKRNKYRIIPVIDQLIVLFKKYQQEVVSQFGQTSEFFILSDSGKKLYPVFVQRKVKHYLSQVTTISKKSPHILRHTFATHLLNRGAELNSIKELLGHASLAATQIYTHNTISQLKEIHKKSHPKA</sequence>
<feature type="active site" evidence="9">
    <location>
        <position position="241"/>
    </location>
</feature>
<dbReference type="Gene3D" id="1.10.150.130">
    <property type="match status" value="1"/>
</dbReference>
<evidence type="ECO:0000256" key="8">
    <source>
        <dbReference type="ARBA" id="ARBA00023306"/>
    </source>
</evidence>
<dbReference type="Proteomes" id="UP001595616">
    <property type="component" value="Unassembled WGS sequence"/>
</dbReference>
<accession>A0ABV7YUM7</accession>
<dbReference type="Pfam" id="PF00589">
    <property type="entry name" value="Phage_integrase"/>
    <property type="match status" value="1"/>
</dbReference>
<feature type="domain" description="Core-binding (CB)" evidence="11">
    <location>
        <begin position="1"/>
        <end position="83"/>
    </location>
</feature>
<dbReference type="InterPro" id="IPR010998">
    <property type="entry name" value="Integrase_recombinase_N"/>
</dbReference>
<comment type="subcellular location">
    <subcellularLocation>
        <location evidence="1 9">Cytoplasm</location>
    </subcellularLocation>
</comment>
<dbReference type="EMBL" id="JBHRYQ010000001">
    <property type="protein sequence ID" value="MFC3809608.1"/>
    <property type="molecule type" value="Genomic_DNA"/>
</dbReference>
<protein>
    <recommendedName>
        <fullName evidence="9">Tyrosine recombinase XerC</fullName>
    </recommendedName>
</protein>
<dbReference type="Gene3D" id="1.10.443.10">
    <property type="entry name" value="Intergrase catalytic core"/>
    <property type="match status" value="1"/>
</dbReference>
<gene>
    <name evidence="9" type="primary">xerC</name>
    <name evidence="12" type="ORF">ACFOOI_02995</name>
</gene>
<dbReference type="InterPro" id="IPR013762">
    <property type="entry name" value="Integrase-like_cat_sf"/>
</dbReference>
<proteinExistence type="inferred from homology"/>
<evidence type="ECO:0000256" key="3">
    <source>
        <dbReference type="ARBA" id="ARBA00022618"/>
    </source>
</evidence>
<comment type="similarity">
    <text evidence="9">Belongs to the 'phage' integrase family. XerC subfamily.</text>
</comment>
<dbReference type="InterPro" id="IPR011010">
    <property type="entry name" value="DNA_brk_join_enz"/>
</dbReference>
<dbReference type="PROSITE" id="PS51898">
    <property type="entry name" value="TYR_RECOMBINASE"/>
    <property type="match status" value="1"/>
</dbReference>
<dbReference type="InterPro" id="IPR002104">
    <property type="entry name" value="Integrase_catalytic"/>
</dbReference>
<evidence type="ECO:0000313" key="12">
    <source>
        <dbReference type="EMBL" id="MFC3809608.1"/>
    </source>
</evidence>
<name>A0ABV7YUM7_9BACT</name>
<keyword evidence="6 9" id="KW-0238">DNA-binding</keyword>
<feature type="active site" evidence="9">
    <location>
        <position position="238"/>
    </location>
</feature>
<keyword evidence="4 9" id="KW-0159">Chromosome partition</keyword>
<comment type="function">
    <text evidence="9">Site-specific tyrosine recombinase, which acts by catalyzing the cutting and rejoining of the recombining DNA molecules. The XerC-XerD complex is essential to convert dimers of the bacterial chromosome into monomers to permit their segregation at cell division. It also contributes to the segregational stability of plasmids.</text>
</comment>
<feature type="active site" evidence="9">
    <location>
        <position position="145"/>
    </location>
</feature>
<keyword evidence="13" id="KW-1185">Reference proteome</keyword>
<comment type="subunit">
    <text evidence="9">Forms a cyclic heterotetrameric complex composed of two molecules of XerC and two molecules of XerD.</text>
</comment>
<dbReference type="InterPro" id="IPR044068">
    <property type="entry name" value="CB"/>
</dbReference>
<keyword evidence="3 9" id="KW-0132">Cell division</keyword>
<evidence type="ECO:0000256" key="7">
    <source>
        <dbReference type="ARBA" id="ARBA00023172"/>
    </source>
</evidence>
<evidence type="ECO:0000256" key="4">
    <source>
        <dbReference type="ARBA" id="ARBA00022829"/>
    </source>
</evidence>
<keyword evidence="7 9" id="KW-0233">DNA recombination</keyword>
<dbReference type="RefSeq" id="WP_379834890.1">
    <property type="nucleotide sequence ID" value="NZ_JBHRYQ010000001.1"/>
</dbReference>
<dbReference type="HAMAP" id="MF_01808">
    <property type="entry name" value="Recomb_XerC_XerD"/>
    <property type="match status" value="1"/>
</dbReference>
<dbReference type="SUPFAM" id="SSF56349">
    <property type="entry name" value="DNA breaking-rejoining enzymes"/>
    <property type="match status" value="1"/>
</dbReference>
<feature type="domain" description="Tyr recombinase" evidence="10">
    <location>
        <begin position="104"/>
        <end position="286"/>
    </location>
</feature>
<keyword evidence="5 9" id="KW-0229">DNA integration</keyword>
<evidence type="ECO:0000256" key="1">
    <source>
        <dbReference type="ARBA" id="ARBA00004496"/>
    </source>
</evidence>
<reference evidence="13" key="1">
    <citation type="journal article" date="2019" name="Int. J. Syst. Evol. Microbiol.">
        <title>The Global Catalogue of Microorganisms (GCM) 10K type strain sequencing project: providing services to taxonomists for standard genome sequencing and annotation.</title>
        <authorList>
            <consortium name="The Broad Institute Genomics Platform"/>
            <consortium name="The Broad Institute Genome Sequencing Center for Infectious Disease"/>
            <person name="Wu L."/>
            <person name="Ma J."/>
        </authorList>
    </citation>
    <scope>NUCLEOTIDE SEQUENCE [LARGE SCALE GENOMIC DNA]</scope>
    <source>
        <strain evidence="13">CECT 7956</strain>
    </source>
</reference>
<dbReference type="Pfam" id="PF02899">
    <property type="entry name" value="Phage_int_SAM_1"/>
    <property type="match status" value="1"/>
</dbReference>
<comment type="caution">
    <text evidence="12">The sequence shown here is derived from an EMBL/GenBank/DDBJ whole genome shotgun (WGS) entry which is preliminary data.</text>
</comment>